<dbReference type="EMBL" id="JAATIP010000001">
    <property type="protein sequence ID" value="KAF4396861.1"/>
    <property type="molecule type" value="Genomic_DNA"/>
</dbReference>
<feature type="compositionally biased region" description="Basic residues" evidence="1">
    <location>
        <begin position="1"/>
        <end position="10"/>
    </location>
</feature>
<evidence type="ECO:0000313" key="2">
    <source>
        <dbReference type="EMBL" id="KAF4396861.1"/>
    </source>
</evidence>
<evidence type="ECO:0008006" key="4">
    <source>
        <dbReference type="Google" id="ProtNLM"/>
    </source>
</evidence>
<dbReference type="Proteomes" id="UP000525078">
    <property type="component" value="Unassembled WGS sequence"/>
</dbReference>
<accession>A0A7J6HPQ7</accession>
<dbReference type="PANTHER" id="PTHR35698:SF2">
    <property type="entry name" value="DNA-BINDING PROTEIN RHL1"/>
    <property type="match status" value="1"/>
</dbReference>
<gene>
    <name evidence="2" type="ORF">F8388_004829</name>
</gene>
<proteinExistence type="predicted"/>
<feature type="compositionally biased region" description="Basic and acidic residues" evidence="1">
    <location>
        <begin position="421"/>
        <end position="436"/>
    </location>
</feature>
<reference evidence="2 3" key="1">
    <citation type="journal article" date="2020" name="bioRxiv">
        <title>Sequence and annotation of 42 cannabis genomes reveals extensive copy number variation in cannabinoid synthesis and pathogen resistance genes.</title>
        <authorList>
            <person name="Mckernan K.J."/>
            <person name="Helbert Y."/>
            <person name="Kane L.T."/>
            <person name="Ebling H."/>
            <person name="Zhang L."/>
            <person name="Liu B."/>
            <person name="Eaton Z."/>
            <person name="Mclaughlin S."/>
            <person name="Kingan S."/>
            <person name="Baybayan P."/>
            <person name="Concepcion G."/>
            <person name="Jordan M."/>
            <person name="Riva A."/>
            <person name="Barbazuk W."/>
            <person name="Harkins T."/>
        </authorList>
    </citation>
    <scope>NUCLEOTIDE SEQUENCE [LARGE SCALE GENOMIC DNA]</scope>
    <source>
        <strain evidence="3">cv. Jamaican Lion 4</strain>
        <tissue evidence="2">Leaf</tissue>
    </source>
</reference>
<comment type="caution">
    <text evidence="2">The sequence shown here is derived from an EMBL/GenBank/DDBJ whole genome shotgun (WGS) entry which is preliminary data.</text>
</comment>
<dbReference type="GO" id="GO:0003677">
    <property type="term" value="F:DNA binding"/>
    <property type="evidence" value="ECO:0007669"/>
    <property type="project" value="InterPro"/>
</dbReference>
<feature type="region of interest" description="Disordered" evidence="1">
    <location>
        <begin position="328"/>
        <end position="371"/>
    </location>
</feature>
<feature type="compositionally biased region" description="Polar residues" evidence="1">
    <location>
        <begin position="335"/>
        <end position="347"/>
    </location>
</feature>
<protein>
    <recommendedName>
        <fullName evidence="4">DNA-binding protein RHL1</fullName>
    </recommendedName>
</protein>
<organism evidence="2 3">
    <name type="scientific">Cannabis sativa</name>
    <name type="common">Hemp</name>
    <name type="synonym">Marijuana</name>
    <dbReference type="NCBI Taxonomy" id="3483"/>
    <lineage>
        <taxon>Eukaryota</taxon>
        <taxon>Viridiplantae</taxon>
        <taxon>Streptophyta</taxon>
        <taxon>Embryophyta</taxon>
        <taxon>Tracheophyta</taxon>
        <taxon>Spermatophyta</taxon>
        <taxon>Magnoliopsida</taxon>
        <taxon>eudicotyledons</taxon>
        <taxon>Gunneridae</taxon>
        <taxon>Pentapetalae</taxon>
        <taxon>rosids</taxon>
        <taxon>fabids</taxon>
        <taxon>Rosales</taxon>
        <taxon>Cannabaceae</taxon>
        <taxon>Cannabis</taxon>
    </lineage>
</organism>
<feature type="compositionally biased region" description="Low complexity" evidence="1">
    <location>
        <begin position="406"/>
        <end position="417"/>
    </location>
</feature>
<feature type="region of interest" description="Disordered" evidence="1">
    <location>
        <begin position="201"/>
        <end position="241"/>
    </location>
</feature>
<evidence type="ECO:0000313" key="3">
    <source>
        <dbReference type="Proteomes" id="UP000525078"/>
    </source>
</evidence>
<feature type="compositionally biased region" description="Acidic residues" evidence="1">
    <location>
        <begin position="459"/>
        <end position="469"/>
    </location>
</feature>
<dbReference type="GO" id="GO:0042023">
    <property type="term" value="P:DNA endoreduplication"/>
    <property type="evidence" value="ECO:0007669"/>
    <property type="project" value="InterPro"/>
</dbReference>
<dbReference type="AlphaFoldDB" id="A0A7J6HPQ7"/>
<feature type="region of interest" description="Disordered" evidence="1">
    <location>
        <begin position="401"/>
        <end position="486"/>
    </location>
</feature>
<feature type="region of interest" description="Disordered" evidence="1">
    <location>
        <begin position="266"/>
        <end position="286"/>
    </location>
</feature>
<evidence type="ECO:0000256" key="1">
    <source>
        <dbReference type="SAM" id="MobiDB-lite"/>
    </source>
</evidence>
<dbReference type="InterPro" id="IPR038859">
    <property type="entry name" value="RHL1"/>
</dbReference>
<name>A0A7J6HPQ7_CANSA</name>
<dbReference type="PANTHER" id="PTHR35698">
    <property type="entry name" value="DNA-BINDING PROTEIN RHL1"/>
    <property type="match status" value="1"/>
</dbReference>
<feature type="region of interest" description="Disordered" evidence="1">
    <location>
        <begin position="1"/>
        <end position="25"/>
    </location>
</feature>
<sequence>MAGPAKKKKKVTEAAAETNPETTERKRLQNLAFSNNMLSDTPAKPNSLLSPSKMLIKHHGRDIVKKSQRKNRFLFSFPGLLAPIGGGKIGELKDLGTKNPILYVDFPQGRMKLFGTIVYPKNRYLTVQFPRGGKNVMCEDYFDNMIVFSDAWWIGSETENPEEARLDFPKELNDGQPAEYDFKGGAGGAPCANKQVGHKTVITNREETPEPSSDDDLSISEGENKDLMKSTPVRQSSRTAGKRYKYSSSRLTLLTAFWFLEDSSGDDSIASDADAEEDEEDKKDVTIDSSTQNYTISLFSFILHNSLNYWIQKENVSSVVIDIDNENEDDVEKTSVPSPSHNQGSDPSGTKSKKQSSVSSKKTKSGEESHGPLVQATISTLFKRVEEKVVFKLLLDENSLRKTPRNSGKLSSLNGSNQKAKRVDSKRKTSQDEVPKKKAKVTNNKNAGGKGLAKKEVSEGDEDEDDIEEFSSPSVDSEGSDEEWAA</sequence>